<dbReference type="RefSeq" id="WP_138194491.1">
    <property type="nucleotide sequence ID" value="NZ_VCIW01000007.1"/>
</dbReference>
<organism evidence="6 7">
    <name type="scientific">Paenibacillus antri</name>
    <dbReference type="NCBI Taxonomy" id="2582848"/>
    <lineage>
        <taxon>Bacteria</taxon>
        <taxon>Bacillati</taxon>
        <taxon>Bacillota</taxon>
        <taxon>Bacilli</taxon>
        <taxon>Bacillales</taxon>
        <taxon>Paenibacillaceae</taxon>
        <taxon>Paenibacillus</taxon>
    </lineage>
</organism>
<feature type="domain" description="HTH araC/xylS-type" evidence="5">
    <location>
        <begin position="681"/>
        <end position="780"/>
    </location>
</feature>
<evidence type="ECO:0000256" key="3">
    <source>
        <dbReference type="ARBA" id="ARBA00023163"/>
    </source>
</evidence>
<evidence type="ECO:0000313" key="6">
    <source>
        <dbReference type="EMBL" id="TLS51784.1"/>
    </source>
</evidence>
<dbReference type="Gene3D" id="1.10.10.60">
    <property type="entry name" value="Homeodomain-like"/>
    <property type="match status" value="2"/>
</dbReference>
<comment type="caution">
    <text evidence="6">The sequence shown here is derived from an EMBL/GenBank/DDBJ whole genome shotgun (WGS) entry which is preliminary data.</text>
</comment>
<dbReference type="InterPro" id="IPR020449">
    <property type="entry name" value="Tscrpt_reg_AraC-type_HTH"/>
</dbReference>
<keyword evidence="1" id="KW-0805">Transcription regulation</keyword>
<dbReference type="PANTHER" id="PTHR43280:SF28">
    <property type="entry name" value="HTH-TYPE TRANSCRIPTIONAL ACTIVATOR RHAS"/>
    <property type="match status" value="1"/>
</dbReference>
<feature type="transmembrane region" description="Helical" evidence="4">
    <location>
        <begin position="12"/>
        <end position="37"/>
    </location>
</feature>
<dbReference type="PROSITE" id="PS01124">
    <property type="entry name" value="HTH_ARAC_FAMILY_2"/>
    <property type="match status" value="1"/>
</dbReference>
<keyword evidence="4" id="KW-0812">Transmembrane</keyword>
<dbReference type="GO" id="GO:0003700">
    <property type="term" value="F:DNA-binding transcription factor activity"/>
    <property type="evidence" value="ECO:0007669"/>
    <property type="project" value="InterPro"/>
</dbReference>
<name>A0A5R9GEY4_9BACL</name>
<dbReference type="Proteomes" id="UP000309676">
    <property type="component" value="Unassembled WGS sequence"/>
</dbReference>
<evidence type="ECO:0000256" key="2">
    <source>
        <dbReference type="ARBA" id="ARBA00023125"/>
    </source>
</evidence>
<dbReference type="PRINTS" id="PR00032">
    <property type="entry name" value="HTHARAC"/>
</dbReference>
<dbReference type="SUPFAM" id="SSF46689">
    <property type="entry name" value="Homeodomain-like"/>
    <property type="match status" value="1"/>
</dbReference>
<dbReference type="InterPro" id="IPR009057">
    <property type="entry name" value="Homeodomain-like_sf"/>
</dbReference>
<dbReference type="OrthoDB" id="2484341at2"/>
<reference evidence="6 7" key="1">
    <citation type="submission" date="2019-05" db="EMBL/GenBank/DDBJ databases">
        <authorList>
            <person name="Narsing Rao M.P."/>
            <person name="Li W.J."/>
        </authorList>
    </citation>
    <scope>NUCLEOTIDE SEQUENCE [LARGE SCALE GENOMIC DNA]</scope>
    <source>
        <strain evidence="6 7">SYSU_K30003</strain>
    </source>
</reference>
<dbReference type="AlphaFoldDB" id="A0A5R9GEY4"/>
<evidence type="ECO:0000313" key="7">
    <source>
        <dbReference type="Proteomes" id="UP000309676"/>
    </source>
</evidence>
<proteinExistence type="predicted"/>
<feature type="transmembrane region" description="Helical" evidence="4">
    <location>
        <begin position="307"/>
        <end position="329"/>
    </location>
</feature>
<dbReference type="GO" id="GO:0043565">
    <property type="term" value="F:sequence-specific DNA binding"/>
    <property type="evidence" value="ECO:0007669"/>
    <property type="project" value="InterPro"/>
</dbReference>
<dbReference type="Pfam" id="PF12833">
    <property type="entry name" value="HTH_18"/>
    <property type="match status" value="1"/>
</dbReference>
<dbReference type="InterPro" id="IPR018060">
    <property type="entry name" value="HTH_AraC"/>
</dbReference>
<evidence type="ECO:0000259" key="5">
    <source>
        <dbReference type="PROSITE" id="PS01124"/>
    </source>
</evidence>
<dbReference type="EMBL" id="VCIW01000007">
    <property type="protein sequence ID" value="TLS51784.1"/>
    <property type="molecule type" value="Genomic_DNA"/>
</dbReference>
<evidence type="ECO:0000256" key="1">
    <source>
        <dbReference type="ARBA" id="ARBA00023015"/>
    </source>
</evidence>
<keyword evidence="7" id="KW-1185">Reference proteome</keyword>
<dbReference type="SMART" id="SM00342">
    <property type="entry name" value="HTH_ARAC"/>
    <property type="match status" value="1"/>
</dbReference>
<keyword evidence="4" id="KW-0472">Membrane</keyword>
<accession>A0A5R9GEY4</accession>
<evidence type="ECO:0000256" key="4">
    <source>
        <dbReference type="SAM" id="Phobius"/>
    </source>
</evidence>
<keyword evidence="2" id="KW-0238">DNA-binding</keyword>
<keyword evidence="3" id="KW-0804">Transcription</keyword>
<dbReference type="PANTHER" id="PTHR43280">
    <property type="entry name" value="ARAC-FAMILY TRANSCRIPTIONAL REGULATOR"/>
    <property type="match status" value="1"/>
</dbReference>
<gene>
    <name evidence="6" type="ORF">FE782_12785</name>
</gene>
<keyword evidence="4" id="KW-1133">Transmembrane helix</keyword>
<protein>
    <submittedName>
        <fullName evidence="6">AraC family transcriptional regulator</fullName>
    </submittedName>
</protein>
<sequence length="784" mass="90612">MEKIRSWFSKKYLQRIWLTVTLVIVVLVLISSITLYVSSERTVLQVHERANDKVLHQIDYNIRYMNEIVTNTASFLFFDTEVTYLRLAKELDDYLYIKSIGKLDAVTSSSSFVHSMFIYNGFHDDFFIANGAARYSVDERFRKNLNDYIHSQSLPRMRFVPYSFEASDPSNYGSFDMFLYAMYEPDAKGKIENMLVLAISPEWIFENIHMLNQTDLQQEGSFLILDGNRQLLFQKRQTGLVDPEELAVVNRRIDEAVADRGTFTIGKGKDRKVVTYLNIGVNDWVVLNVQPYDSVMSDVYDLRNTSIWITSIFMLIAVTVAVVATNVLYRPVDSFMRQLRQGGDESSQSKLRPKHDEFSYVTNRYKQMVDKLDLVKRDSEEKETIVKSFYIRKLLLNSMSITAEELAHFFGRHSGGGEAESSLYAVCVIKIDRLHDFDINTSPSEKRLYYFAISNIANELLSSVFRSETVDMRRDHMAAILSIPESKREGFMAEVEPIFRRIQEVANTYYKLSLTFAISEPFADIRGTTDHYARALAYSMYRIKYGHQSIITPEMAAEDTANLDFYVPEELERKLINGLKSNDPAVLGQFLDQYIELARQLTFDQTMQSYYQIIMTIRKTLKEINAFKLQPINVDMNRVYQSMMEKETIAEVKAVLAELFEDLTSEAKSIPSLDKNDVLLETIKELVAINYTDVNLSLQSIASMLHMSVSYVGRSFKKSEGCSVAEYINEVRLSQAEKLLSNKDYSVIEIMERVGFINQSQFFKLFKKKFGATPREYRLKKLIE</sequence>